<feature type="transmembrane region" description="Helical" evidence="2">
    <location>
        <begin position="365"/>
        <end position="391"/>
    </location>
</feature>
<evidence type="ECO:0000256" key="2">
    <source>
        <dbReference type="SAM" id="Phobius"/>
    </source>
</evidence>
<dbReference type="EMBL" id="CAXAMN010013780">
    <property type="protein sequence ID" value="CAK9041706.1"/>
    <property type="molecule type" value="Genomic_DNA"/>
</dbReference>
<sequence length="444" mass="50119">MRLGVRSGMITGKDLHDAAVALGLTRFSLQDVNTLVNKLADFVDLELEHRDTKARVARVARTSNTATTRRSGMGSTREHGTNIGGDLKSLKPQWKWPDDANEVGFWRSRTPAENPARQWNVVPFRALVLAFVLDADARKIFGSSAEHFWAMKEILLASDTNRLVAELTFVRINDLAAPQTARDPFLFLEPFVAIMITINAVLLGGTREWHCGAILGAEDEALQEWPGWPWIELGFTAFMFCEAFIRLWILGQQEYFCGIESNWNYFDLFLLVTSIELQLMVKGLLGGLRTLVCAFALLFVVLYIIAVFATFTIGRAPDLDGNLQILFRSVPSTMFTAFRCYSGECITEEGFPVALLLSENDQFGMIFVLLYVAGYMLVTMGIYNVILAVYVDITMKAARENEARTSEQHERESIRVAKFKMADEARRRDMDNDEEEDTTIQIFV</sequence>
<feature type="transmembrane region" description="Helical" evidence="2">
    <location>
        <begin position="230"/>
        <end position="251"/>
    </location>
</feature>
<keyword evidence="2" id="KW-0472">Membrane</keyword>
<evidence type="ECO:0008006" key="5">
    <source>
        <dbReference type="Google" id="ProtNLM"/>
    </source>
</evidence>
<keyword evidence="2" id="KW-1133">Transmembrane helix</keyword>
<accession>A0ABP0LSI6</accession>
<reference evidence="3 4" key="1">
    <citation type="submission" date="2024-02" db="EMBL/GenBank/DDBJ databases">
        <authorList>
            <person name="Chen Y."/>
            <person name="Shah S."/>
            <person name="Dougan E. K."/>
            <person name="Thang M."/>
            <person name="Chan C."/>
        </authorList>
    </citation>
    <scope>NUCLEOTIDE SEQUENCE [LARGE SCALE GENOMIC DNA]</scope>
</reference>
<feature type="region of interest" description="Disordered" evidence="1">
    <location>
        <begin position="60"/>
        <end position="84"/>
    </location>
</feature>
<protein>
    <recommendedName>
        <fullName evidence="5">Ion transport domain-containing protein</fullName>
    </recommendedName>
</protein>
<proteinExistence type="predicted"/>
<evidence type="ECO:0000313" key="4">
    <source>
        <dbReference type="Proteomes" id="UP001642484"/>
    </source>
</evidence>
<dbReference type="Gene3D" id="1.10.287.70">
    <property type="match status" value="1"/>
</dbReference>
<evidence type="ECO:0000313" key="3">
    <source>
        <dbReference type="EMBL" id="CAK9041706.1"/>
    </source>
</evidence>
<organism evidence="3 4">
    <name type="scientific">Durusdinium trenchii</name>
    <dbReference type="NCBI Taxonomy" id="1381693"/>
    <lineage>
        <taxon>Eukaryota</taxon>
        <taxon>Sar</taxon>
        <taxon>Alveolata</taxon>
        <taxon>Dinophyceae</taxon>
        <taxon>Suessiales</taxon>
        <taxon>Symbiodiniaceae</taxon>
        <taxon>Durusdinium</taxon>
    </lineage>
</organism>
<feature type="compositionally biased region" description="Low complexity" evidence="1">
    <location>
        <begin position="60"/>
        <end position="71"/>
    </location>
</feature>
<gene>
    <name evidence="3" type="ORF">CCMP2556_LOCUS22320</name>
</gene>
<dbReference type="Proteomes" id="UP001642484">
    <property type="component" value="Unassembled WGS sequence"/>
</dbReference>
<evidence type="ECO:0000256" key="1">
    <source>
        <dbReference type="SAM" id="MobiDB-lite"/>
    </source>
</evidence>
<comment type="caution">
    <text evidence="3">The sequence shown here is derived from an EMBL/GenBank/DDBJ whole genome shotgun (WGS) entry which is preliminary data.</text>
</comment>
<keyword evidence="4" id="KW-1185">Reference proteome</keyword>
<name>A0ABP0LSI6_9DINO</name>
<feature type="transmembrane region" description="Helical" evidence="2">
    <location>
        <begin position="288"/>
        <end position="313"/>
    </location>
</feature>
<keyword evidence="2" id="KW-0812">Transmembrane</keyword>